<evidence type="ECO:0000256" key="1">
    <source>
        <dbReference type="SAM" id="MobiDB-lite"/>
    </source>
</evidence>
<keyword evidence="2" id="KW-1133">Transmembrane helix</keyword>
<dbReference type="Pfam" id="PF01048">
    <property type="entry name" value="PNP_UDP_1"/>
    <property type="match status" value="1"/>
</dbReference>
<keyword evidence="2" id="KW-0812">Transmembrane</keyword>
<dbReference type="EMBL" id="JAOPGA020000668">
    <property type="protein sequence ID" value="KAL0480549.1"/>
    <property type="molecule type" value="Genomic_DNA"/>
</dbReference>
<gene>
    <name evidence="5" type="ORF">AKO1_006815</name>
    <name evidence="4" type="ORF">AKO1_009586</name>
</gene>
<keyword evidence="6" id="KW-1185">Reference proteome</keyword>
<feature type="domain" description="Nucleoside phosphorylase" evidence="3">
    <location>
        <begin position="96"/>
        <end position="301"/>
    </location>
</feature>
<name>A0AAW2YQF3_9EUKA</name>
<dbReference type="CDD" id="cd17769">
    <property type="entry name" value="NP_TgUP-like"/>
    <property type="match status" value="1"/>
</dbReference>
<proteinExistence type="predicted"/>
<evidence type="ECO:0000313" key="4">
    <source>
        <dbReference type="EMBL" id="KAL0479176.1"/>
    </source>
</evidence>
<dbReference type="Gene3D" id="3.40.50.1580">
    <property type="entry name" value="Nucleoside phosphorylase domain"/>
    <property type="match status" value="1"/>
</dbReference>
<feature type="compositionally biased region" description="Polar residues" evidence="1">
    <location>
        <begin position="32"/>
        <end position="44"/>
    </location>
</feature>
<evidence type="ECO:0000259" key="3">
    <source>
        <dbReference type="Pfam" id="PF01048"/>
    </source>
</evidence>
<dbReference type="GO" id="GO:0005829">
    <property type="term" value="C:cytosol"/>
    <property type="evidence" value="ECO:0007669"/>
    <property type="project" value="TreeGrafter"/>
</dbReference>
<keyword evidence="2" id="KW-0472">Membrane</keyword>
<evidence type="ECO:0000256" key="2">
    <source>
        <dbReference type="SAM" id="Phobius"/>
    </source>
</evidence>
<feature type="transmembrane region" description="Helical" evidence="2">
    <location>
        <begin position="6"/>
        <end position="25"/>
    </location>
</feature>
<dbReference type="Proteomes" id="UP001431209">
    <property type="component" value="Unassembled WGS sequence"/>
</dbReference>
<dbReference type="PANTHER" id="PTHR43691:SF14">
    <property type="entry name" value="URIDINE PHOSPHORYLASE"/>
    <property type="match status" value="1"/>
</dbReference>
<protein>
    <submittedName>
        <fullName evidence="4">Uridine phosphorylase</fullName>
    </submittedName>
</protein>
<dbReference type="InterPro" id="IPR000845">
    <property type="entry name" value="Nucleoside_phosphorylase_d"/>
</dbReference>
<sequence>MTDNQTLVTVGVATALAVAGSYYLFNRSSTDNDSLLSNRSTSPRPEQDPASLKQSQLGTFKEDIKKSEQMKNANFPMTDEGRTYHVGTKRGEVANRIVIVGDLTRAETYAKSFFDSQDFFKHYSTRGFLTCTGTFKGVPVSVVGTGMGTPMIDFSIREIRALFNEDEKLSFIRVGTCGTPHPHILAGDVIVNDASVIIQRNPDAFRAGSTEEPYRISQPVQANKSLTLKLQEKITAILGQDRVRVGLNATADYFYSSQGRIDTNFTDRNKTLIEGTLIKNQPNVLSLEMETFHLFDMAEISKGSIIAAGAEIVLAQRTTGEFLNLELKHQRELELGRAAFEAVIEVPL</sequence>
<dbReference type="InterPro" id="IPR035994">
    <property type="entry name" value="Nucleoside_phosphorylase_sf"/>
</dbReference>
<dbReference type="EMBL" id="JAOPGA020000507">
    <property type="protein sequence ID" value="KAL0479176.1"/>
    <property type="molecule type" value="Genomic_DNA"/>
</dbReference>
<evidence type="ECO:0000313" key="6">
    <source>
        <dbReference type="Proteomes" id="UP001431209"/>
    </source>
</evidence>
<dbReference type="SUPFAM" id="SSF53167">
    <property type="entry name" value="Purine and uridine phosphorylases"/>
    <property type="match status" value="1"/>
</dbReference>
<accession>A0AAW2YQF3</accession>
<evidence type="ECO:0000313" key="5">
    <source>
        <dbReference type="EMBL" id="KAL0480549.1"/>
    </source>
</evidence>
<dbReference type="AlphaFoldDB" id="A0AAW2YQF3"/>
<dbReference type="GO" id="GO:0004850">
    <property type="term" value="F:uridine phosphorylase activity"/>
    <property type="evidence" value="ECO:0007669"/>
    <property type="project" value="TreeGrafter"/>
</dbReference>
<organism evidence="4 6">
    <name type="scientific">Acrasis kona</name>
    <dbReference type="NCBI Taxonomy" id="1008807"/>
    <lineage>
        <taxon>Eukaryota</taxon>
        <taxon>Discoba</taxon>
        <taxon>Heterolobosea</taxon>
        <taxon>Tetramitia</taxon>
        <taxon>Eutetramitia</taxon>
        <taxon>Acrasidae</taxon>
        <taxon>Acrasis</taxon>
    </lineage>
</organism>
<feature type="region of interest" description="Disordered" evidence="1">
    <location>
        <begin position="32"/>
        <end position="56"/>
    </location>
</feature>
<reference evidence="4 6" key="1">
    <citation type="submission" date="2024-03" db="EMBL/GenBank/DDBJ databases">
        <title>The Acrasis kona genome and developmental transcriptomes reveal deep origins of eukaryotic multicellular pathways.</title>
        <authorList>
            <person name="Sheikh S."/>
            <person name="Fu C.-J."/>
            <person name="Brown M.W."/>
            <person name="Baldauf S.L."/>
        </authorList>
    </citation>
    <scope>NUCLEOTIDE SEQUENCE [LARGE SCALE GENOMIC DNA]</scope>
    <source>
        <strain evidence="4 6">ATCC MYA-3509</strain>
    </source>
</reference>
<comment type="caution">
    <text evidence="4">The sequence shown here is derived from an EMBL/GenBank/DDBJ whole genome shotgun (WGS) entry which is preliminary data.</text>
</comment>
<dbReference type="GO" id="GO:0006218">
    <property type="term" value="P:uridine catabolic process"/>
    <property type="evidence" value="ECO:0007669"/>
    <property type="project" value="TreeGrafter"/>
</dbReference>
<dbReference type="PANTHER" id="PTHR43691">
    <property type="entry name" value="URIDINE PHOSPHORYLASE"/>
    <property type="match status" value="1"/>
</dbReference>